<evidence type="ECO:0000256" key="2">
    <source>
        <dbReference type="ARBA" id="ARBA00008240"/>
    </source>
</evidence>
<dbReference type="PROSITE" id="PS00217">
    <property type="entry name" value="SUGAR_TRANSPORT_2"/>
    <property type="match status" value="1"/>
</dbReference>
<comment type="caution">
    <text evidence="11">The sequence shown here is derived from an EMBL/GenBank/DDBJ whole genome shotgun (WGS) entry which is preliminary data.</text>
</comment>
<keyword evidence="7 9" id="KW-1133">Transmembrane helix</keyword>
<keyword evidence="6" id="KW-0769">Symport</keyword>
<evidence type="ECO:0000256" key="8">
    <source>
        <dbReference type="ARBA" id="ARBA00023136"/>
    </source>
</evidence>
<dbReference type="InterPro" id="IPR020846">
    <property type="entry name" value="MFS_dom"/>
</dbReference>
<dbReference type="Pfam" id="PF07690">
    <property type="entry name" value="MFS_1"/>
    <property type="match status" value="1"/>
</dbReference>
<evidence type="ECO:0000256" key="4">
    <source>
        <dbReference type="ARBA" id="ARBA00022475"/>
    </source>
</evidence>
<evidence type="ECO:0000256" key="5">
    <source>
        <dbReference type="ARBA" id="ARBA00022692"/>
    </source>
</evidence>
<feature type="domain" description="Major facilitator superfamily (MFS) profile" evidence="10">
    <location>
        <begin position="27"/>
        <end position="442"/>
    </location>
</feature>
<sequence length="448" mass="47425">MTSPGNTTTLNQNSLSPVISAGQSRRALLAGSVGNFIEWYEFGVYGYLATLIAGNFFTLEGQSGMTGLLLTYASFALAFFCRPIGAIIFGRIGDRIGRKPTLIAVVLLMTLATALIGLLPTYAQIGVAAPLLLTLLRMFQGLFAGGEFGGAVSLMTEFAPKGKRGLYGAWQSFTVALGLLTGVALVALLVQTLPTEQMKEWGWRIPFLLALPMGFVALWLRLKLDETPSFQASQQAPVKGKKTAAEKASAIATVKAIALGIGRMMGWSAGGYTFLVVMPSYLQTSLHATFLQALVATVLANVGFALAILPAGILSDKIGRKKVMIIAVLAVIILSFPLLHLLQDPESSLMAKGIAVLIAGAAIGMIAGPGPAMLAEMFPTRVRYTGLGLSYSLSNAVFSGCAGLIITGLIKETGNLDIPAYYVVATCIVSLLALMTLRKDDHLRDLEK</sequence>
<keyword evidence="5 9" id="KW-0812">Transmembrane</keyword>
<keyword evidence="4" id="KW-1003">Cell membrane</keyword>
<dbReference type="InterPro" id="IPR051084">
    <property type="entry name" value="H+-coupled_symporters"/>
</dbReference>
<keyword evidence="12" id="KW-1185">Reference proteome</keyword>
<accession>A0ABQ1G9H6</accession>
<feature type="transmembrane region" description="Helical" evidence="9">
    <location>
        <begin position="69"/>
        <end position="90"/>
    </location>
</feature>
<dbReference type="EMBL" id="BMFZ01000003">
    <property type="protein sequence ID" value="GGA39367.1"/>
    <property type="molecule type" value="Genomic_DNA"/>
</dbReference>
<dbReference type="SUPFAM" id="SSF103473">
    <property type="entry name" value="MFS general substrate transporter"/>
    <property type="match status" value="1"/>
</dbReference>
<dbReference type="Pfam" id="PF00083">
    <property type="entry name" value="Sugar_tr"/>
    <property type="match status" value="1"/>
</dbReference>
<dbReference type="InterPro" id="IPR005829">
    <property type="entry name" value="Sugar_transporter_CS"/>
</dbReference>
<feature type="transmembrane region" description="Helical" evidence="9">
    <location>
        <begin position="323"/>
        <end position="342"/>
    </location>
</feature>
<name>A0ABQ1G9H6_9GAMM</name>
<dbReference type="PROSITE" id="PS00216">
    <property type="entry name" value="SUGAR_TRANSPORT_1"/>
    <property type="match status" value="1"/>
</dbReference>
<keyword evidence="8 9" id="KW-0472">Membrane</keyword>
<dbReference type="PROSITE" id="PS50850">
    <property type="entry name" value="MFS"/>
    <property type="match status" value="1"/>
</dbReference>
<dbReference type="PANTHER" id="PTHR43528">
    <property type="entry name" value="ALPHA-KETOGLUTARATE PERMEASE"/>
    <property type="match status" value="1"/>
</dbReference>
<evidence type="ECO:0000313" key="11">
    <source>
        <dbReference type="EMBL" id="GGA39367.1"/>
    </source>
</evidence>
<dbReference type="RefSeq" id="WP_188471662.1">
    <property type="nucleotide sequence ID" value="NZ_BMFZ01000003.1"/>
</dbReference>
<dbReference type="InterPro" id="IPR005828">
    <property type="entry name" value="MFS_sugar_transport-like"/>
</dbReference>
<feature type="transmembrane region" description="Helical" evidence="9">
    <location>
        <begin position="167"/>
        <end position="189"/>
    </location>
</feature>
<reference evidence="12" key="1">
    <citation type="journal article" date="2019" name="Int. J. Syst. Evol. Microbiol.">
        <title>The Global Catalogue of Microorganisms (GCM) 10K type strain sequencing project: providing services to taxonomists for standard genome sequencing and annotation.</title>
        <authorList>
            <consortium name="The Broad Institute Genomics Platform"/>
            <consortium name="The Broad Institute Genome Sequencing Center for Infectious Disease"/>
            <person name="Wu L."/>
            <person name="Ma J."/>
        </authorList>
    </citation>
    <scope>NUCLEOTIDE SEQUENCE [LARGE SCALE GENOMIC DNA]</scope>
    <source>
        <strain evidence="12">CGMCC 1.12806</strain>
    </source>
</reference>
<comment type="similarity">
    <text evidence="2">Belongs to the major facilitator superfamily. Metabolite:H+ Symporter (MHS) family (TC 2.A.1.6) family.</text>
</comment>
<dbReference type="InterPro" id="IPR011701">
    <property type="entry name" value="MFS"/>
</dbReference>
<dbReference type="Gene3D" id="1.20.1250.20">
    <property type="entry name" value="MFS general substrate transporter like domains"/>
    <property type="match status" value="2"/>
</dbReference>
<comment type="subcellular location">
    <subcellularLocation>
        <location evidence="1">Cell membrane</location>
        <topology evidence="1">Multi-pass membrane protein</topology>
    </subcellularLocation>
</comment>
<feature type="transmembrane region" description="Helical" evidence="9">
    <location>
        <begin position="418"/>
        <end position="437"/>
    </location>
</feature>
<dbReference type="InterPro" id="IPR036259">
    <property type="entry name" value="MFS_trans_sf"/>
</dbReference>
<dbReference type="PANTHER" id="PTHR43528:SF1">
    <property type="entry name" value="ALPHA-KETOGLUTARATE PERMEASE"/>
    <property type="match status" value="1"/>
</dbReference>
<gene>
    <name evidence="11" type="ORF">GCM10011328_12860</name>
</gene>
<evidence type="ECO:0000256" key="9">
    <source>
        <dbReference type="SAM" id="Phobius"/>
    </source>
</evidence>
<feature type="transmembrane region" description="Helical" evidence="9">
    <location>
        <begin position="135"/>
        <end position="155"/>
    </location>
</feature>
<feature type="transmembrane region" description="Helical" evidence="9">
    <location>
        <begin position="387"/>
        <end position="406"/>
    </location>
</feature>
<feature type="transmembrane region" description="Helical" evidence="9">
    <location>
        <begin position="201"/>
        <end position="220"/>
    </location>
</feature>
<dbReference type="Proteomes" id="UP000627464">
    <property type="component" value="Unassembled WGS sequence"/>
</dbReference>
<proteinExistence type="inferred from homology"/>
<evidence type="ECO:0000256" key="7">
    <source>
        <dbReference type="ARBA" id="ARBA00022989"/>
    </source>
</evidence>
<evidence type="ECO:0000256" key="1">
    <source>
        <dbReference type="ARBA" id="ARBA00004651"/>
    </source>
</evidence>
<feature type="transmembrane region" description="Helical" evidence="9">
    <location>
        <begin position="264"/>
        <end position="282"/>
    </location>
</feature>
<evidence type="ECO:0000259" key="10">
    <source>
        <dbReference type="PROSITE" id="PS50850"/>
    </source>
</evidence>
<organism evidence="11 12">
    <name type="scientific">Hafnia psychrotolerans</name>
    <dbReference type="NCBI Taxonomy" id="1477018"/>
    <lineage>
        <taxon>Bacteria</taxon>
        <taxon>Pseudomonadati</taxon>
        <taxon>Pseudomonadota</taxon>
        <taxon>Gammaproteobacteria</taxon>
        <taxon>Enterobacterales</taxon>
        <taxon>Hafniaceae</taxon>
        <taxon>Hafnia</taxon>
    </lineage>
</organism>
<protein>
    <submittedName>
        <fullName evidence="11">MFS transporter</fullName>
    </submittedName>
</protein>
<evidence type="ECO:0000256" key="3">
    <source>
        <dbReference type="ARBA" id="ARBA00022448"/>
    </source>
</evidence>
<feature type="transmembrane region" description="Helical" evidence="9">
    <location>
        <begin position="102"/>
        <end position="123"/>
    </location>
</feature>
<keyword evidence="3" id="KW-0813">Transport</keyword>
<feature type="transmembrane region" description="Helical" evidence="9">
    <location>
        <begin position="288"/>
        <end position="311"/>
    </location>
</feature>
<feature type="transmembrane region" description="Helical" evidence="9">
    <location>
        <begin position="354"/>
        <end position="375"/>
    </location>
</feature>
<evidence type="ECO:0000313" key="12">
    <source>
        <dbReference type="Proteomes" id="UP000627464"/>
    </source>
</evidence>
<evidence type="ECO:0000256" key="6">
    <source>
        <dbReference type="ARBA" id="ARBA00022847"/>
    </source>
</evidence>